<sequence>MPSLSHGRACLAVAFGFILFFLVLKLQYAIHSPTSFSFTTQYSRPSNSRTHGVSNDTLGFQKIFVINAPWRSDRKDSIALAASYTGISLDWIPGVSVEDMQDKAYPPGNHRTVSPGNKGSWRAHMNAIRTVIERNLTTALIMEDDGDWDLRIREQLEVFGKGTRKMPELIAKAERQVTLQPPSWDTKLDRKELAKRSSIDLSSLSSRDDTNNVYGSDWDVLWLGHCGAELPPPALNSPNRILIPNDDTVPSPQHLKPMRSAPLDPISTLYPPHTRVLHHLNHTLCTIAYAVTQRGARKILYEFGVREFSKGYDFALSDFCNGLTRGSRRETMPVCIGVNPPLFSHWFGDGRGGSDIMGVGSGGRETGSRYVRWSVRRNLERLGTGEGVEESWGDPSDEERRGG</sequence>
<evidence type="ECO:0008006" key="7">
    <source>
        <dbReference type="Google" id="ProtNLM"/>
    </source>
</evidence>
<feature type="compositionally biased region" description="Acidic residues" evidence="4">
    <location>
        <begin position="387"/>
        <end position="397"/>
    </location>
</feature>
<protein>
    <recommendedName>
        <fullName evidence="7">Glycosyltransferase family 25 protein</fullName>
    </recommendedName>
</protein>
<feature type="region of interest" description="Disordered" evidence="4">
    <location>
        <begin position="384"/>
        <end position="403"/>
    </location>
</feature>
<keyword evidence="6" id="KW-1185">Reference proteome</keyword>
<evidence type="ECO:0000256" key="2">
    <source>
        <dbReference type="ARBA" id="ARBA00022676"/>
    </source>
</evidence>
<evidence type="ECO:0000256" key="1">
    <source>
        <dbReference type="ARBA" id="ARBA00006721"/>
    </source>
</evidence>
<evidence type="ECO:0000313" key="5">
    <source>
        <dbReference type="EMBL" id="KAF2116064.1"/>
    </source>
</evidence>
<dbReference type="Proteomes" id="UP000799770">
    <property type="component" value="Unassembled WGS sequence"/>
</dbReference>
<dbReference type="InterPro" id="IPR002654">
    <property type="entry name" value="Glyco_trans_25"/>
</dbReference>
<keyword evidence="3" id="KW-0808">Transferase</keyword>
<accession>A0A6A5ZAE9</accession>
<dbReference type="InterPro" id="IPR050757">
    <property type="entry name" value="Collagen_mod_GT25"/>
</dbReference>
<evidence type="ECO:0000256" key="4">
    <source>
        <dbReference type="SAM" id="MobiDB-lite"/>
    </source>
</evidence>
<proteinExistence type="inferred from homology"/>
<dbReference type="AlphaFoldDB" id="A0A6A5ZAE9"/>
<name>A0A6A5ZAE9_9PLEO</name>
<dbReference type="PANTHER" id="PTHR10730">
    <property type="entry name" value="PROCOLLAGEN-LYSINE,2-OXOGLUTARATE 5-DIOXYGENASE/GLYCOSYLTRANSFERASE 25 FAMILY MEMBER"/>
    <property type="match status" value="1"/>
</dbReference>
<dbReference type="OrthoDB" id="47375at2759"/>
<dbReference type="EMBL" id="ML977321">
    <property type="protein sequence ID" value="KAF2116064.1"/>
    <property type="molecule type" value="Genomic_DNA"/>
</dbReference>
<dbReference type="GO" id="GO:0016740">
    <property type="term" value="F:transferase activity"/>
    <property type="evidence" value="ECO:0007669"/>
    <property type="project" value="UniProtKB-KW"/>
</dbReference>
<dbReference type="CDD" id="cd06532">
    <property type="entry name" value="Glyco_transf_25"/>
    <property type="match status" value="1"/>
</dbReference>
<organism evidence="5 6">
    <name type="scientific">Lophiotrema nucula</name>
    <dbReference type="NCBI Taxonomy" id="690887"/>
    <lineage>
        <taxon>Eukaryota</taxon>
        <taxon>Fungi</taxon>
        <taxon>Dikarya</taxon>
        <taxon>Ascomycota</taxon>
        <taxon>Pezizomycotina</taxon>
        <taxon>Dothideomycetes</taxon>
        <taxon>Pleosporomycetidae</taxon>
        <taxon>Pleosporales</taxon>
        <taxon>Lophiotremataceae</taxon>
        <taxon>Lophiotrema</taxon>
    </lineage>
</organism>
<dbReference type="PANTHER" id="PTHR10730:SF53">
    <property type="entry name" value="GLYCOSYLTRANSFERASE 25 FAMILY MEMBER"/>
    <property type="match status" value="1"/>
</dbReference>
<evidence type="ECO:0000256" key="3">
    <source>
        <dbReference type="ARBA" id="ARBA00022679"/>
    </source>
</evidence>
<comment type="similarity">
    <text evidence="1">Belongs to the glycosyltransferase 25 family.</text>
</comment>
<gene>
    <name evidence="5" type="ORF">BDV96DRAFT_645414</name>
</gene>
<keyword evidence="2" id="KW-0328">Glycosyltransferase</keyword>
<evidence type="ECO:0000313" key="6">
    <source>
        <dbReference type="Proteomes" id="UP000799770"/>
    </source>
</evidence>
<reference evidence="5" key="1">
    <citation type="journal article" date="2020" name="Stud. Mycol.">
        <title>101 Dothideomycetes genomes: a test case for predicting lifestyles and emergence of pathogens.</title>
        <authorList>
            <person name="Haridas S."/>
            <person name="Albert R."/>
            <person name="Binder M."/>
            <person name="Bloem J."/>
            <person name="Labutti K."/>
            <person name="Salamov A."/>
            <person name="Andreopoulos B."/>
            <person name="Baker S."/>
            <person name="Barry K."/>
            <person name="Bills G."/>
            <person name="Bluhm B."/>
            <person name="Cannon C."/>
            <person name="Castanera R."/>
            <person name="Culley D."/>
            <person name="Daum C."/>
            <person name="Ezra D."/>
            <person name="Gonzalez J."/>
            <person name="Henrissat B."/>
            <person name="Kuo A."/>
            <person name="Liang C."/>
            <person name="Lipzen A."/>
            <person name="Lutzoni F."/>
            <person name="Magnuson J."/>
            <person name="Mondo S."/>
            <person name="Nolan M."/>
            <person name="Ohm R."/>
            <person name="Pangilinan J."/>
            <person name="Park H.-J."/>
            <person name="Ramirez L."/>
            <person name="Alfaro M."/>
            <person name="Sun H."/>
            <person name="Tritt A."/>
            <person name="Yoshinaga Y."/>
            <person name="Zwiers L.-H."/>
            <person name="Turgeon B."/>
            <person name="Goodwin S."/>
            <person name="Spatafora J."/>
            <person name="Crous P."/>
            <person name="Grigoriev I."/>
        </authorList>
    </citation>
    <scope>NUCLEOTIDE SEQUENCE</scope>
    <source>
        <strain evidence="5">CBS 627.86</strain>
    </source>
</reference>